<feature type="domain" description="Immunity protein 35" evidence="1">
    <location>
        <begin position="24"/>
        <end position="74"/>
    </location>
</feature>
<reference evidence="2 3" key="1">
    <citation type="submission" date="2020-09" db="EMBL/GenBank/DDBJ databases">
        <title>Novel species in genus Gordonia.</title>
        <authorList>
            <person name="Zhang G."/>
        </authorList>
    </citation>
    <scope>NUCLEOTIDE SEQUENCE [LARGE SCALE GENOMIC DNA]</scope>
    <source>
        <strain evidence="2 3">ON-33</strain>
    </source>
</reference>
<dbReference type="Proteomes" id="UP000602395">
    <property type="component" value="Unassembled WGS sequence"/>
</dbReference>
<organism evidence="2 3">
    <name type="scientific">Gordonia hankookensis</name>
    <dbReference type="NCBI Taxonomy" id="589403"/>
    <lineage>
        <taxon>Bacteria</taxon>
        <taxon>Bacillati</taxon>
        <taxon>Actinomycetota</taxon>
        <taxon>Actinomycetes</taxon>
        <taxon>Mycobacteriales</taxon>
        <taxon>Gordoniaceae</taxon>
        <taxon>Gordonia</taxon>
    </lineage>
</organism>
<evidence type="ECO:0000313" key="3">
    <source>
        <dbReference type="Proteomes" id="UP000602395"/>
    </source>
</evidence>
<name>A0ABR7WCT6_9ACTN</name>
<accession>A0ABR7WCT6</accession>
<comment type="caution">
    <text evidence="2">The sequence shown here is derived from an EMBL/GenBank/DDBJ whole genome shotgun (WGS) entry which is preliminary data.</text>
</comment>
<evidence type="ECO:0000313" key="2">
    <source>
        <dbReference type="EMBL" id="MBD1320614.1"/>
    </source>
</evidence>
<gene>
    <name evidence="2" type="ORF">IDF66_13585</name>
</gene>
<dbReference type="EMBL" id="JACWMS010000002">
    <property type="protein sequence ID" value="MBD1320614.1"/>
    <property type="molecule type" value="Genomic_DNA"/>
</dbReference>
<dbReference type="RefSeq" id="WP_190267232.1">
    <property type="nucleotide sequence ID" value="NZ_BAABAD010000004.1"/>
</dbReference>
<sequence>MTIDYLQALNIAQNEVGRMGSNIGTALVIIESSVQEVEDAWYFPYNSRDLIEKNDILSALAGNLPIKVFKDGSGFVLEAAP</sequence>
<keyword evidence="3" id="KW-1185">Reference proteome</keyword>
<protein>
    <recommendedName>
        <fullName evidence="1">Immunity protein 35 domain-containing protein</fullName>
    </recommendedName>
</protein>
<dbReference type="InterPro" id="IPR029082">
    <property type="entry name" value="Imm35"/>
</dbReference>
<dbReference type="Pfam" id="PF15567">
    <property type="entry name" value="Imm35"/>
    <property type="match status" value="1"/>
</dbReference>
<proteinExistence type="predicted"/>
<evidence type="ECO:0000259" key="1">
    <source>
        <dbReference type="Pfam" id="PF15567"/>
    </source>
</evidence>